<accession>A0A8J7YQ88</accession>
<dbReference type="Proteomes" id="UP000750197">
    <property type="component" value="Unassembled WGS sequence"/>
</dbReference>
<protein>
    <submittedName>
        <fullName evidence="2">Uncharacterized protein</fullName>
    </submittedName>
</protein>
<feature type="transmembrane region" description="Helical" evidence="1">
    <location>
        <begin position="40"/>
        <end position="63"/>
    </location>
</feature>
<dbReference type="AlphaFoldDB" id="A0A8J7YQ88"/>
<dbReference type="EMBL" id="JAHEAC010000107">
    <property type="protein sequence ID" value="MBX8644823.1"/>
    <property type="molecule type" value="Genomic_DNA"/>
</dbReference>
<proteinExistence type="predicted"/>
<name>A0A8J7YQ88_9ARCH</name>
<gene>
    <name evidence="2" type="ORF">KIY12_08925</name>
</gene>
<evidence type="ECO:0000313" key="3">
    <source>
        <dbReference type="Proteomes" id="UP000750197"/>
    </source>
</evidence>
<keyword evidence="1" id="KW-1133">Transmembrane helix</keyword>
<organism evidence="2 3">
    <name type="scientific">Candidatus Sysuiplasma superficiale</name>
    <dbReference type="NCBI Taxonomy" id="2823368"/>
    <lineage>
        <taxon>Archaea</taxon>
        <taxon>Methanobacteriati</taxon>
        <taxon>Thermoplasmatota</taxon>
        <taxon>Thermoplasmata</taxon>
        <taxon>Candidatus Sysuiplasmatales</taxon>
        <taxon>Candidatus Sysuiplasmataceae</taxon>
        <taxon>Candidatus Sysuiplasma</taxon>
    </lineage>
</organism>
<reference evidence="2" key="1">
    <citation type="submission" date="2021-05" db="EMBL/GenBank/DDBJ databases">
        <title>Genomic insights into ecological role and evolution of a novel Thermoplasmata order Candidatus Sysuiplasmatales.</title>
        <authorList>
            <person name="Yuan Y."/>
        </authorList>
    </citation>
    <scope>NUCLEOTIDE SEQUENCE</scope>
    <source>
        <strain evidence="2">TUT19-bin139</strain>
    </source>
</reference>
<keyword evidence="1" id="KW-0812">Transmembrane</keyword>
<feature type="transmembrane region" description="Helical" evidence="1">
    <location>
        <begin position="69"/>
        <end position="89"/>
    </location>
</feature>
<keyword evidence="1" id="KW-0472">Membrane</keyword>
<sequence length="123" mass="14191">MNPKGFNYLRWEIREQNPGCRIDEETGTVMMPLESYRKRVLSNSLFLGTIGSVFSGLLSVFALNEAVTVNPVAGVVLSAIAAICWFFSIRMLRHVRDLRNENESWRLLLKMFFYPWKDGSQLQ</sequence>
<evidence type="ECO:0000256" key="1">
    <source>
        <dbReference type="SAM" id="Phobius"/>
    </source>
</evidence>
<evidence type="ECO:0000313" key="2">
    <source>
        <dbReference type="EMBL" id="MBX8644823.1"/>
    </source>
</evidence>
<comment type="caution">
    <text evidence="2">The sequence shown here is derived from an EMBL/GenBank/DDBJ whole genome shotgun (WGS) entry which is preliminary data.</text>
</comment>